<dbReference type="EMBL" id="LN899820">
    <property type="protein sequence ID" value="CUV55483.1"/>
    <property type="molecule type" value="Genomic_DNA"/>
</dbReference>
<organism evidence="9">
    <name type="scientific">Ralstonia solanacearum</name>
    <name type="common">Pseudomonas solanacearum</name>
    <dbReference type="NCBI Taxonomy" id="305"/>
    <lineage>
        <taxon>Bacteria</taxon>
        <taxon>Pseudomonadati</taxon>
        <taxon>Pseudomonadota</taxon>
        <taxon>Betaproteobacteria</taxon>
        <taxon>Burkholderiales</taxon>
        <taxon>Burkholderiaceae</taxon>
        <taxon>Ralstonia</taxon>
        <taxon>Ralstonia solanacearum species complex</taxon>
    </lineage>
</organism>
<dbReference type="EMBL" id="LN899822">
    <property type="protein sequence ID" value="CUV60433.1"/>
    <property type="molecule type" value="Genomic_DNA"/>
</dbReference>
<evidence type="ECO:0000256" key="1">
    <source>
        <dbReference type="SAM" id="Phobius"/>
    </source>
</evidence>
<dbReference type="EMBL" id="CP085043">
    <property type="protein sequence ID" value="UZF16087.1"/>
    <property type="molecule type" value="Genomic_DNA"/>
</dbReference>
<evidence type="ECO:0000313" key="10">
    <source>
        <dbReference type="EMBL" id="UZF16087.1"/>
    </source>
</evidence>
<dbReference type="PATRIC" id="fig|305.107.peg.5295"/>
<dbReference type="EMBL" id="LN899826">
    <property type="protein sequence ID" value="CUV39439.1"/>
    <property type="molecule type" value="Genomic_DNA"/>
</dbReference>
<name>A0A0K1ZMU8_RALSL</name>
<feature type="transmembrane region" description="Helical" evidence="1">
    <location>
        <begin position="99"/>
        <end position="123"/>
    </location>
</feature>
<dbReference type="EMBL" id="LN899824">
    <property type="protein sequence ID" value="CUV28542.1"/>
    <property type="molecule type" value="Genomic_DNA"/>
</dbReference>
<sequence>MQLIEVSGKQGYVWLRQGAWLFRKNPIGFLLLLFIYLFSVNLLMVLLPPIGVVAILLANPAIFVGFMSACRDTVAGKRIGPASLVAGFRAYGKDALRGLLRLGALYSVLVLIVSGLLMTMVDVDTLTTILSDKPLTTDAIREFYLAMVMGSVLYIPVAVLFWFSPLLVAWHGIPVGKALFFSWIAVWRNRAAFILYGVLFAVLLIAVPLFIDALFASGGANNIAPLIATPYRILVMAVLYCSFYATYRGCFNVTQAAGQTTDTAA</sequence>
<evidence type="ECO:0000313" key="5">
    <source>
        <dbReference type="EMBL" id="CUV34576.1"/>
    </source>
</evidence>
<feature type="transmembrane region" description="Helical" evidence="1">
    <location>
        <begin position="191"/>
        <end position="211"/>
    </location>
</feature>
<reference evidence="10" key="2">
    <citation type="submission" date="2021-10" db="EMBL/GenBank/DDBJ databases">
        <title>Complete genome sequences of five Ralstonia solancearum strains isolated from sunflower.</title>
        <authorList>
            <person name="She X."/>
            <person name="He Z."/>
        </authorList>
    </citation>
    <scope>NUCLEOTIDE SEQUENCE</scope>
    <source>
        <strain evidence="10">RS638</strain>
    </source>
</reference>
<dbReference type="EMBL" id="LN899823">
    <property type="protein sequence ID" value="CUV22586.1"/>
    <property type="molecule type" value="Genomic_DNA"/>
</dbReference>
<proteinExistence type="predicted"/>
<reference evidence="9" key="1">
    <citation type="submission" date="2015-10" db="EMBL/GenBank/DDBJ databases">
        <authorList>
            <person name="Gilbert D.G."/>
        </authorList>
    </citation>
    <scope>NUCLEOTIDE SEQUENCE</scope>
    <source>
        <strain evidence="9">Phyl III-seqv23</strain>
    </source>
</reference>
<feature type="transmembrane region" description="Helical" evidence="1">
    <location>
        <begin position="223"/>
        <end position="245"/>
    </location>
</feature>
<evidence type="ECO:0000313" key="2">
    <source>
        <dbReference type="EMBL" id="CUV17041.1"/>
    </source>
</evidence>
<keyword evidence="1" id="KW-1133">Transmembrane helix</keyword>
<keyword evidence="1" id="KW-0472">Membrane</keyword>
<evidence type="ECO:0000313" key="3">
    <source>
        <dbReference type="EMBL" id="CUV22586.1"/>
    </source>
</evidence>
<dbReference type="InterPro" id="IPR047798">
    <property type="entry name" value="BPSS1780-like"/>
</dbReference>
<accession>A0A0K1ZMU8</accession>
<evidence type="ECO:0000313" key="6">
    <source>
        <dbReference type="EMBL" id="CUV39439.1"/>
    </source>
</evidence>
<keyword evidence="1 9" id="KW-0812">Transmembrane</keyword>
<dbReference type="AlphaFoldDB" id="A0A0K1ZMU8"/>
<dbReference type="EMBL" id="LN899827">
    <property type="protein sequence ID" value="CUV46190.1"/>
    <property type="molecule type" value="Genomic_DNA"/>
</dbReference>
<evidence type="ECO:0000313" key="7">
    <source>
        <dbReference type="EMBL" id="CUV46190.1"/>
    </source>
</evidence>
<evidence type="ECO:0000313" key="4">
    <source>
        <dbReference type="EMBL" id="CUV28542.1"/>
    </source>
</evidence>
<dbReference type="EMBL" id="LN899821">
    <property type="protein sequence ID" value="CUV17041.1"/>
    <property type="molecule type" value="Genomic_DNA"/>
</dbReference>
<evidence type="ECO:0000313" key="8">
    <source>
        <dbReference type="EMBL" id="CUV55483.1"/>
    </source>
</evidence>
<feature type="transmembrane region" description="Helical" evidence="1">
    <location>
        <begin position="143"/>
        <end position="170"/>
    </location>
</feature>
<feature type="transmembrane region" description="Helical" evidence="1">
    <location>
        <begin position="26"/>
        <end position="44"/>
    </location>
</feature>
<evidence type="ECO:0000313" key="9">
    <source>
        <dbReference type="EMBL" id="CUV60433.1"/>
    </source>
</evidence>
<gene>
    <name evidence="10" type="ORF">LH706_06500</name>
    <name evidence="2" type="ORF">PSS4_v1_220008</name>
    <name evidence="9" type="ORF">RD1301_v1_940019</name>
    <name evidence="3" type="ORF">RUN1744_v1_220009</name>
    <name evidence="4" type="ORF">RUN1985_v1_230077</name>
    <name evidence="8" type="ORF">RUN215_v1_500070</name>
    <name evidence="5" type="ORF">TD1301_v1_970004</name>
    <name evidence="6" type="ORF">TF3108_v1_270102</name>
    <name evidence="7" type="ORF">TO10_v1_520008</name>
</gene>
<feature type="transmembrane region" description="Helical" evidence="1">
    <location>
        <begin position="50"/>
        <end position="70"/>
    </location>
</feature>
<dbReference type="EMBL" id="LN899825">
    <property type="protein sequence ID" value="CUV34576.1"/>
    <property type="molecule type" value="Genomic_DNA"/>
</dbReference>
<dbReference type="NCBIfam" id="NF041043">
    <property type="entry name" value="BPSS1780_fam"/>
    <property type="match status" value="1"/>
</dbReference>
<protein>
    <submittedName>
        <fullName evidence="9">Putative transmembrane protein</fullName>
    </submittedName>
</protein>